<accession>W7LVW1</accession>
<proteinExistence type="predicted"/>
<gene>
    <name evidence="1" type="ORF">FVEG_04459</name>
</gene>
<evidence type="ECO:0000313" key="1">
    <source>
        <dbReference type="EMBL" id="EWG42711.1"/>
    </source>
</evidence>
<dbReference type="AlphaFoldDB" id="W7LVW1"/>
<keyword evidence="2" id="KW-1185">Reference proteome</keyword>
<evidence type="ECO:0000313" key="2">
    <source>
        <dbReference type="Proteomes" id="UP000009096"/>
    </source>
</evidence>
<dbReference type="VEuPathDB" id="FungiDB:FVEG_04459"/>
<name>W7LVW1_GIBM7</name>
<dbReference type="EMBL" id="CM000581">
    <property type="protein sequence ID" value="EWG42711.1"/>
    <property type="molecule type" value="Genomic_DNA"/>
</dbReference>
<reference evidence="1 2" key="1">
    <citation type="journal article" date="2010" name="Nature">
        <title>Comparative genomics reveals mobile pathogenicity chromosomes in Fusarium.</title>
        <authorList>
            <person name="Ma L.J."/>
            <person name="van der Does H.C."/>
            <person name="Borkovich K.A."/>
            <person name="Coleman J.J."/>
            <person name="Daboussi M.J."/>
            <person name="Di Pietro A."/>
            <person name="Dufresne M."/>
            <person name="Freitag M."/>
            <person name="Grabherr M."/>
            <person name="Henrissat B."/>
            <person name="Houterman P.M."/>
            <person name="Kang S."/>
            <person name="Shim W.B."/>
            <person name="Woloshuk C."/>
            <person name="Xie X."/>
            <person name="Xu J.R."/>
            <person name="Antoniw J."/>
            <person name="Baker S.E."/>
            <person name="Bluhm B.H."/>
            <person name="Breakspear A."/>
            <person name="Brown D.W."/>
            <person name="Butchko R.A."/>
            <person name="Chapman S."/>
            <person name="Coulson R."/>
            <person name="Coutinho P.M."/>
            <person name="Danchin E.G."/>
            <person name="Diener A."/>
            <person name="Gale L.R."/>
            <person name="Gardiner D.M."/>
            <person name="Goff S."/>
            <person name="Hammond-Kosack K.E."/>
            <person name="Hilburn K."/>
            <person name="Hua-Van A."/>
            <person name="Jonkers W."/>
            <person name="Kazan K."/>
            <person name="Kodira C.D."/>
            <person name="Koehrsen M."/>
            <person name="Kumar L."/>
            <person name="Lee Y.H."/>
            <person name="Li L."/>
            <person name="Manners J.M."/>
            <person name="Miranda-Saavedra D."/>
            <person name="Mukherjee M."/>
            <person name="Park G."/>
            <person name="Park J."/>
            <person name="Park S.Y."/>
            <person name="Proctor R.H."/>
            <person name="Regev A."/>
            <person name="Ruiz-Roldan M.C."/>
            <person name="Sain D."/>
            <person name="Sakthikumar S."/>
            <person name="Sykes S."/>
            <person name="Schwartz D.C."/>
            <person name="Turgeon B.G."/>
            <person name="Wapinski I."/>
            <person name="Yoder O."/>
            <person name="Young S."/>
            <person name="Zeng Q."/>
            <person name="Zhou S."/>
            <person name="Galagan J."/>
            <person name="Cuomo C.A."/>
            <person name="Kistler H.C."/>
            <person name="Rep M."/>
        </authorList>
    </citation>
    <scope>NUCLEOTIDE SEQUENCE [LARGE SCALE GENOMIC DNA]</scope>
    <source>
        <strain evidence="2">M3125 / FGSC 7600</strain>
    </source>
</reference>
<dbReference type="RefSeq" id="XP_018748902.1">
    <property type="nucleotide sequence ID" value="XM_018892240.1"/>
</dbReference>
<sequence>MASSSKDAGSSLSLYQPLNKNKREIRLLEILPNTPDSKAN</sequence>
<dbReference type="HOGENOM" id="CLU_3299475_0_0_1"/>
<dbReference type="Proteomes" id="UP000009096">
    <property type="component" value="Chromosome 4"/>
</dbReference>
<protein>
    <submittedName>
        <fullName evidence="1">Uncharacterized protein</fullName>
    </submittedName>
</protein>
<organism evidence="1 2">
    <name type="scientific">Gibberella moniliformis (strain M3125 / FGSC 7600)</name>
    <name type="common">Maize ear and stalk rot fungus</name>
    <name type="synonym">Fusarium verticillioides</name>
    <dbReference type="NCBI Taxonomy" id="334819"/>
    <lineage>
        <taxon>Eukaryota</taxon>
        <taxon>Fungi</taxon>
        <taxon>Dikarya</taxon>
        <taxon>Ascomycota</taxon>
        <taxon>Pezizomycotina</taxon>
        <taxon>Sordariomycetes</taxon>
        <taxon>Hypocreomycetidae</taxon>
        <taxon>Hypocreales</taxon>
        <taxon>Nectriaceae</taxon>
        <taxon>Fusarium</taxon>
        <taxon>Fusarium fujikuroi species complex</taxon>
    </lineage>
</organism>
<dbReference type="KEGG" id="fvr:FVEG_04459"/>
<dbReference type="GeneID" id="30062517"/>
<dbReference type="EMBL" id="DS022246">
    <property type="protein sequence ID" value="EWG42711.1"/>
    <property type="molecule type" value="Genomic_DNA"/>
</dbReference>